<dbReference type="GO" id="GO:0000324">
    <property type="term" value="C:fungal-type vacuole"/>
    <property type="evidence" value="ECO:0007669"/>
    <property type="project" value="TreeGrafter"/>
</dbReference>
<dbReference type="EMBL" id="BTGD01000001">
    <property type="protein sequence ID" value="GMM53437.1"/>
    <property type="molecule type" value="Genomic_DNA"/>
</dbReference>
<feature type="region of interest" description="Disordered" evidence="10">
    <location>
        <begin position="398"/>
        <end position="453"/>
    </location>
</feature>
<evidence type="ECO:0000313" key="12">
    <source>
        <dbReference type="EMBL" id="GMM53437.1"/>
    </source>
</evidence>
<keyword evidence="13" id="KW-1185">Reference proteome</keyword>
<dbReference type="AlphaFoldDB" id="A0AAV5RRT8"/>
<sequence>MLDIYALNSTSAAVAAGVPTVQMKEHDKHSWVSLYGGMTPNLAFNICMIAIWGILLTLQCAQLIFRQWWFSTAFICTGILEVLGYIGRTWSHSDTGLMDPFLLNMICLTIAPVFTMGGIYYQLAKLLEVYGPKFGLWRPIIYSYVFIACDIVSLAIQAAGGGTAGMAVSDGDTTEEGTHIFVAGLALQVFSMLIFIFLWFHFLYQVYIKTRMQHAQTTKFSWALLNISQQEIDYLYAPGYRHMRLPSRIGFKYFPLAMTGAVLTIFTRCVYRLAELAEGWEGNLITHEWYFIILDAVMMSIATICVTAFHPGVAFQGRTKSVKIEKSGRKKHAGPATDDEYDPDHAMDNGEASTDLEAGFNDDALHLGLQLDQPYTPDESNTENENEKADHEYAIPIIETHGHNNNNATTTRTQRPESMPLDPSSDPIIDEKAGFQQQQSKSGGFKLWPFNKK</sequence>
<dbReference type="InterPro" id="IPR007568">
    <property type="entry name" value="RTA1"/>
</dbReference>
<proteinExistence type="inferred from homology"/>
<feature type="transmembrane region" description="Helical" evidence="11">
    <location>
        <begin position="42"/>
        <end position="61"/>
    </location>
</feature>
<evidence type="ECO:0000256" key="3">
    <source>
        <dbReference type="ARBA" id="ARBA00022475"/>
    </source>
</evidence>
<evidence type="ECO:0000256" key="7">
    <source>
        <dbReference type="ARBA" id="ARBA00023136"/>
    </source>
</evidence>
<evidence type="ECO:0000256" key="11">
    <source>
        <dbReference type="SAM" id="Phobius"/>
    </source>
</evidence>
<evidence type="ECO:0000256" key="9">
    <source>
        <dbReference type="ARBA" id="ARBA00041117"/>
    </source>
</evidence>
<comment type="function">
    <text evidence="8">Catalyzes the ATP-dependent translocation of sphingoid long-chain bases (LCBs) from the cytoplasmic site toward the extracytoplasmic side of the membrane (flip-flop). Involved in the establishment of the functional lipid asymmetry of the plasma membrane. Regulates intracellular levels of LCBs, sphingolipid precursors that are growth inhibitory at increased levels.</text>
</comment>
<evidence type="ECO:0000313" key="13">
    <source>
        <dbReference type="Proteomes" id="UP001377567"/>
    </source>
</evidence>
<dbReference type="Pfam" id="PF04479">
    <property type="entry name" value="RTA1"/>
    <property type="match status" value="1"/>
</dbReference>
<evidence type="ECO:0000256" key="1">
    <source>
        <dbReference type="ARBA" id="ARBA00004651"/>
    </source>
</evidence>
<feature type="transmembrane region" description="Helical" evidence="11">
    <location>
        <begin position="141"/>
        <end position="160"/>
    </location>
</feature>
<accession>A0AAV5RRT8</accession>
<evidence type="ECO:0000256" key="5">
    <source>
        <dbReference type="ARBA" id="ARBA00022989"/>
    </source>
</evidence>
<keyword evidence="5 11" id="KW-1133">Transmembrane helix</keyword>
<evidence type="ECO:0000256" key="8">
    <source>
        <dbReference type="ARBA" id="ARBA00037472"/>
    </source>
</evidence>
<dbReference type="PANTHER" id="PTHR31465">
    <property type="entry name" value="PROTEIN RTA1-RELATED"/>
    <property type="match status" value="1"/>
</dbReference>
<feature type="transmembrane region" description="Helical" evidence="11">
    <location>
        <begin position="101"/>
        <end position="121"/>
    </location>
</feature>
<feature type="transmembrane region" description="Helical" evidence="11">
    <location>
        <begin position="68"/>
        <end position="86"/>
    </location>
</feature>
<evidence type="ECO:0000256" key="4">
    <source>
        <dbReference type="ARBA" id="ARBA00022692"/>
    </source>
</evidence>
<keyword evidence="4 11" id="KW-0812">Transmembrane</keyword>
<dbReference type="GO" id="GO:0005886">
    <property type="term" value="C:plasma membrane"/>
    <property type="evidence" value="ECO:0007669"/>
    <property type="project" value="UniProtKB-SubCell"/>
</dbReference>
<name>A0AAV5RRT8_MAUHU</name>
<organism evidence="12 13">
    <name type="scientific">Maudiozyma humilis</name>
    <name type="common">Sour dough yeast</name>
    <name type="synonym">Kazachstania humilis</name>
    <dbReference type="NCBI Taxonomy" id="51915"/>
    <lineage>
        <taxon>Eukaryota</taxon>
        <taxon>Fungi</taxon>
        <taxon>Dikarya</taxon>
        <taxon>Ascomycota</taxon>
        <taxon>Saccharomycotina</taxon>
        <taxon>Saccharomycetes</taxon>
        <taxon>Saccharomycetales</taxon>
        <taxon>Saccharomycetaceae</taxon>
        <taxon>Maudiozyma</taxon>
    </lineage>
</organism>
<keyword evidence="6" id="KW-0813">Transport</keyword>
<reference evidence="12 13" key="1">
    <citation type="journal article" date="2023" name="Elife">
        <title>Identification of key yeast species and microbe-microbe interactions impacting larval growth of Drosophila in the wild.</title>
        <authorList>
            <person name="Mure A."/>
            <person name="Sugiura Y."/>
            <person name="Maeda R."/>
            <person name="Honda K."/>
            <person name="Sakurai N."/>
            <person name="Takahashi Y."/>
            <person name="Watada M."/>
            <person name="Katoh T."/>
            <person name="Gotoh A."/>
            <person name="Gotoh Y."/>
            <person name="Taniguchi I."/>
            <person name="Nakamura K."/>
            <person name="Hayashi T."/>
            <person name="Katayama T."/>
            <person name="Uemura T."/>
            <person name="Hattori Y."/>
        </authorList>
    </citation>
    <scope>NUCLEOTIDE SEQUENCE [LARGE SCALE GENOMIC DNA]</scope>
    <source>
        <strain evidence="12 13">KH-74</strain>
    </source>
</reference>
<evidence type="ECO:0000256" key="6">
    <source>
        <dbReference type="ARBA" id="ARBA00023055"/>
    </source>
</evidence>
<comment type="caution">
    <text evidence="12">The sequence shown here is derived from an EMBL/GenBank/DDBJ whole genome shotgun (WGS) entry which is preliminary data.</text>
</comment>
<evidence type="ECO:0000256" key="2">
    <source>
        <dbReference type="ARBA" id="ARBA00009969"/>
    </source>
</evidence>
<feature type="region of interest" description="Disordered" evidence="10">
    <location>
        <begin position="324"/>
        <end position="356"/>
    </location>
</feature>
<dbReference type="PANTHER" id="PTHR31465:SF9">
    <property type="entry name" value="SPHINGOID LONG-CHAIN BASE TRANSPORTER RSB1"/>
    <property type="match status" value="1"/>
</dbReference>
<feature type="transmembrane region" description="Helical" evidence="11">
    <location>
        <begin position="289"/>
        <end position="310"/>
    </location>
</feature>
<comment type="similarity">
    <text evidence="2">Belongs to the lipid-translocating exporter (LTE) (TC 9.A.26.1) family.</text>
</comment>
<feature type="transmembrane region" description="Helical" evidence="11">
    <location>
        <begin position="253"/>
        <end position="274"/>
    </location>
</feature>
<comment type="subcellular location">
    <subcellularLocation>
        <location evidence="1">Cell membrane</location>
        <topology evidence="1">Multi-pass membrane protein</topology>
    </subcellularLocation>
</comment>
<dbReference type="GO" id="GO:0006869">
    <property type="term" value="P:lipid transport"/>
    <property type="evidence" value="ECO:0007669"/>
    <property type="project" value="UniProtKB-KW"/>
</dbReference>
<dbReference type="Proteomes" id="UP001377567">
    <property type="component" value="Unassembled WGS sequence"/>
</dbReference>
<feature type="compositionally biased region" description="Low complexity" evidence="10">
    <location>
        <begin position="434"/>
        <end position="446"/>
    </location>
</feature>
<feature type="compositionally biased region" description="Low complexity" evidence="10">
    <location>
        <begin position="404"/>
        <end position="413"/>
    </location>
</feature>
<gene>
    <name evidence="12" type="ORF">DAKH74_000530</name>
</gene>
<protein>
    <recommendedName>
        <fullName evidence="9">Sphingoid long-chain base transporter RSB1</fullName>
    </recommendedName>
</protein>
<keyword evidence="6" id="KW-0445">Lipid transport</keyword>
<keyword evidence="7 11" id="KW-0472">Membrane</keyword>
<keyword evidence="3" id="KW-1003">Cell membrane</keyword>
<evidence type="ECO:0000256" key="10">
    <source>
        <dbReference type="SAM" id="MobiDB-lite"/>
    </source>
</evidence>
<feature type="transmembrane region" description="Helical" evidence="11">
    <location>
        <begin position="180"/>
        <end position="204"/>
    </location>
</feature>